<evidence type="ECO:0000313" key="2">
    <source>
        <dbReference type="EMBL" id="GAT25486.1"/>
    </source>
</evidence>
<feature type="region of interest" description="Disordered" evidence="1">
    <location>
        <begin position="17"/>
        <end position="78"/>
    </location>
</feature>
<evidence type="ECO:0000313" key="3">
    <source>
        <dbReference type="Proteomes" id="UP000075230"/>
    </source>
</evidence>
<reference evidence="3" key="2">
    <citation type="submission" date="2016-02" db="EMBL/GenBank/DDBJ databases">
        <title>Genome sequencing of Aspergillus luchuensis NBRC 4314.</title>
        <authorList>
            <person name="Yamada O."/>
        </authorList>
    </citation>
    <scope>NUCLEOTIDE SEQUENCE [LARGE SCALE GENOMIC DNA]</scope>
    <source>
        <strain evidence="3">RIB 2604</strain>
    </source>
</reference>
<dbReference type="EMBL" id="BCWF01000020">
    <property type="protein sequence ID" value="GAT25486.1"/>
    <property type="molecule type" value="Genomic_DNA"/>
</dbReference>
<organism evidence="2 3">
    <name type="scientific">Aspergillus kawachii</name>
    <name type="common">White koji mold</name>
    <name type="synonym">Aspergillus awamori var. kawachi</name>
    <dbReference type="NCBI Taxonomy" id="1069201"/>
    <lineage>
        <taxon>Eukaryota</taxon>
        <taxon>Fungi</taxon>
        <taxon>Dikarya</taxon>
        <taxon>Ascomycota</taxon>
        <taxon>Pezizomycotina</taxon>
        <taxon>Eurotiomycetes</taxon>
        <taxon>Eurotiomycetidae</taxon>
        <taxon>Eurotiales</taxon>
        <taxon>Aspergillaceae</taxon>
        <taxon>Aspergillus</taxon>
        <taxon>Aspergillus subgen. Circumdati</taxon>
    </lineage>
</organism>
<gene>
    <name evidence="2" type="ORF">RIB2604_02000630</name>
</gene>
<name>A0A146FHY9_ASPKA</name>
<feature type="compositionally biased region" description="Basic and acidic residues" evidence="1">
    <location>
        <begin position="31"/>
        <end position="55"/>
    </location>
</feature>
<reference evidence="2 3" key="1">
    <citation type="journal article" date="2016" name="DNA Res.">
        <title>Genome sequence of Aspergillus luchuensis NBRC 4314.</title>
        <authorList>
            <person name="Yamada O."/>
            <person name="Machida M."/>
            <person name="Hosoyama A."/>
            <person name="Goto M."/>
            <person name="Takahashi T."/>
            <person name="Futagami T."/>
            <person name="Yamagata Y."/>
            <person name="Takeuchi M."/>
            <person name="Kobayashi T."/>
            <person name="Koike H."/>
            <person name="Abe K."/>
            <person name="Asai K."/>
            <person name="Arita M."/>
            <person name="Fujita N."/>
            <person name="Fukuda K."/>
            <person name="Higa K."/>
            <person name="Horikawa H."/>
            <person name="Ishikawa T."/>
            <person name="Jinno K."/>
            <person name="Kato Y."/>
            <person name="Kirimura K."/>
            <person name="Mizutani O."/>
            <person name="Nakasone K."/>
            <person name="Sano M."/>
            <person name="Shiraishi Y."/>
            <person name="Tsukahara M."/>
            <person name="Gomi K."/>
        </authorList>
    </citation>
    <scope>NUCLEOTIDE SEQUENCE [LARGE SCALE GENOMIC DNA]</scope>
    <source>
        <strain evidence="2 3">RIB 2604</strain>
    </source>
</reference>
<dbReference type="AlphaFoldDB" id="A0A146FHY9"/>
<sequence>MDLGWITYLQKTNSTVGSGRRVNEAGTMGRAGEKSRVEMQEKREEGAAGDHHDGLPRNLPQESGKQQRGMWPVLLDAV</sequence>
<proteinExistence type="predicted"/>
<protein>
    <submittedName>
        <fullName evidence="2">Periodic tryptophan protein 2</fullName>
    </submittedName>
</protein>
<accession>A0A146FHY9</accession>
<evidence type="ECO:0000256" key="1">
    <source>
        <dbReference type="SAM" id="MobiDB-lite"/>
    </source>
</evidence>
<dbReference type="Proteomes" id="UP000075230">
    <property type="component" value="Unassembled WGS sequence"/>
</dbReference>
<comment type="caution">
    <text evidence="2">The sequence shown here is derived from an EMBL/GenBank/DDBJ whole genome shotgun (WGS) entry which is preliminary data.</text>
</comment>